<feature type="compositionally biased region" description="Basic and acidic residues" evidence="2">
    <location>
        <begin position="385"/>
        <end position="395"/>
    </location>
</feature>
<reference evidence="4 5" key="1">
    <citation type="submission" date="2018-10" db="EMBL/GenBank/DDBJ databases">
        <title>The genome of Lysobacter enzymogenes OH11.</title>
        <authorList>
            <person name="Liu F."/>
            <person name="Zhao Y."/>
            <person name="Qian G."/>
            <person name="Chen Y."/>
            <person name="Xu H."/>
        </authorList>
    </citation>
    <scope>NUCLEOTIDE SEQUENCE [LARGE SCALE GENOMIC DNA]</scope>
    <source>
        <strain evidence="4 5">OH11</strain>
    </source>
</reference>
<dbReference type="PRINTS" id="PR01002">
    <property type="entry name" value="FLGFLGJ"/>
</dbReference>
<comment type="caution">
    <text evidence="4">The sequence shown here is derived from an EMBL/GenBank/DDBJ whole genome shotgun (WGS) entry which is preliminary data.</text>
</comment>
<dbReference type="RefSeq" id="WP_123648378.1">
    <property type="nucleotide sequence ID" value="NZ_RCTY01000040.1"/>
</dbReference>
<dbReference type="Gene3D" id="2.10.70.40">
    <property type="entry name" value="peptidoglycan hydrolase"/>
    <property type="match status" value="1"/>
</dbReference>
<accession>A0A3N2RER7</accession>
<dbReference type="AlphaFoldDB" id="A0A3N2RER7"/>
<evidence type="ECO:0000259" key="3">
    <source>
        <dbReference type="SMART" id="SM00047"/>
    </source>
</evidence>
<dbReference type="EMBL" id="RCTY01000040">
    <property type="protein sequence ID" value="ROU05942.1"/>
    <property type="molecule type" value="Genomic_DNA"/>
</dbReference>
<feature type="domain" description="Mannosyl-glycoprotein endo-beta-N-acetylglucosamidase-like" evidence="3">
    <location>
        <begin position="2"/>
        <end position="155"/>
    </location>
</feature>
<dbReference type="InterPro" id="IPR002901">
    <property type="entry name" value="MGlyc_endo_b_GlcNAc-like_dom"/>
</dbReference>
<dbReference type="Pfam" id="PF01471">
    <property type="entry name" value="PG_binding_1"/>
    <property type="match status" value="1"/>
</dbReference>
<evidence type="ECO:0000313" key="5">
    <source>
        <dbReference type="Proteomes" id="UP000275910"/>
    </source>
</evidence>
<dbReference type="SMR" id="A0A3N2RER7"/>
<feature type="compositionally biased region" description="Polar residues" evidence="2">
    <location>
        <begin position="358"/>
        <end position="371"/>
    </location>
</feature>
<feature type="region of interest" description="Disordered" evidence="2">
    <location>
        <begin position="162"/>
        <end position="189"/>
    </location>
</feature>
<evidence type="ECO:0000313" key="4">
    <source>
        <dbReference type="EMBL" id="ROU05942.1"/>
    </source>
</evidence>
<dbReference type="GO" id="GO:0071973">
    <property type="term" value="P:bacterial-type flagellum-dependent cell motility"/>
    <property type="evidence" value="ECO:0007669"/>
    <property type="project" value="TreeGrafter"/>
</dbReference>
<dbReference type="Pfam" id="PF01832">
    <property type="entry name" value="Glucosaminidase"/>
    <property type="match status" value="1"/>
</dbReference>
<keyword evidence="1" id="KW-0378">Hydrolase</keyword>
<dbReference type="InterPro" id="IPR046519">
    <property type="entry name" value="X-Tfes_XVIPCD"/>
</dbReference>
<gene>
    <name evidence="4" type="ORF">D9T17_16085</name>
</gene>
<dbReference type="Pfam" id="PF20410">
    <property type="entry name" value="X-Tfes_XVIPCD"/>
    <property type="match status" value="1"/>
</dbReference>
<dbReference type="PANTHER" id="PTHR33308:SF9">
    <property type="entry name" value="PEPTIDOGLYCAN HYDROLASE FLGJ"/>
    <property type="match status" value="1"/>
</dbReference>
<dbReference type="InterPro" id="IPR036365">
    <property type="entry name" value="PGBD-like_sf"/>
</dbReference>
<sequence>MGNKEEFIADLYPAAVRVSKQTGMSAELILAQAALETGWGEKVLPGTNNIFNIKDSKGWDGPTKSFNVWEIEGGKKVWKDQDFRVYGSMDEALTDRVKFLKENGRYTKAGLFEEGTLGNLEKEAKALQKAGYATDPHYAEQLAKVFNGPTMRRGIALAEGRGAPELPEHKQGEHKPGEHKPTAPAKPADAMADGRLRQGEEGPAVKAMQERLNELGFRDAKGQPLKPDGDFGPATKHALQQAQRAYGLDDDGVAGPKTLDALKKAPPEKGALLSDPANRDNGMYKQAVEGLEKLGPGAFKDRAELERAAGTLTYEARVSGLTSINAVVANANGTGLFAVQGELNDPAARRVHADKEQAVNTPLERSSQQLKQDVPDQPKLAPEQAQERAPKTMTA</sequence>
<protein>
    <recommendedName>
        <fullName evidence="3">Mannosyl-glycoprotein endo-beta-N-acetylglucosamidase-like domain-containing protein</fullName>
    </recommendedName>
</protein>
<feature type="compositionally biased region" description="Basic and acidic residues" evidence="2">
    <location>
        <begin position="166"/>
        <end position="181"/>
    </location>
</feature>
<dbReference type="SMART" id="SM00047">
    <property type="entry name" value="LYZ2"/>
    <property type="match status" value="1"/>
</dbReference>
<dbReference type="GO" id="GO:0004040">
    <property type="term" value="F:amidase activity"/>
    <property type="evidence" value="ECO:0007669"/>
    <property type="project" value="InterPro"/>
</dbReference>
<evidence type="ECO:0000256" key="1">
    <source>
        <dbReference type="ARBA" id="ARBA00022801"/>
    </source>
</evidence>
<dbReference type="SUPFAM" id="SSF47090">
    <property type="entry name" value="PGBD-like"/>
    <property type="match status" value="1"/>
</dbReference>
<name>A0A3N2RER7_LYSEN</name>
<evidence type="ECO:0000256" key="2">
    <source>
        <dbReference type="SAM" id="MobiDB-lite"/>
    </source>
</evidence>
<organism evidence="4 5">
    <name type="scientific">Lysobacter enzymogenes</name>
    <dbReference type="NCBI Taxonomy" id="69"/>
    <lineage>
        <taxon>Bacteria</taxon>
        <taxon>Pseudomonadati</taxon>
        <taxon>Pseudomonadota</taxon>
        <taxon>Gammaproteobacteria</taxon>
        <taxon>Lysobacterales</taxon>
        <taxon>Lysobacteraceae</taxon>
        <taxon>Lysobacter</taxon>
    </lineage>
</organism>
<dbReference type="InterPro" id="IPR036366">
    <property type="entry name" value="PGBDSf"/>
</dbReference>
<dbReference type="Proteomes" id="UP000275910">
    <property type="component" value="Unassembled WGS sequence"/>
</dbReference>
<dbReference type="InterPro" id="IPR002477">
    <property type="entry name" value="Peptidoglycan-bd-like"/>
</dbReference>
<dbReference type="InterPro" id="IPR051056">
    <property type="entry name" value="Glycosyl_Hydrolase_73"/>
</dbReference>
<proteinExistence type="predicted"/>
<feature type="region of interest" description="Disordered" evidence="2">
    <location>
        <begin position="350"/>
        <end position="395"/>
    </location>
</feature>
<dbReference type="PANTHER" id="PTHR33308">
    <property type="entry name" value="PEPTIDOGLYCAN HYDROLASE FLGJ"/>
    <property type="match status" value="1"/>
</dbReference>
<dbReference type="Gene3D" id="1.10.101.10">
    <property type="entry name" value="PGBD-like superfamily/PGBD"/>
    <property type="match status" value="1"/>
</dbReference>
<dbReference type="Gene3D" id="1.10.530.10">
    <property type="match status" value="1"/>
</dbReference>